<accession>A0A4C1VRS9</accession>
<evidence type="ECO:0000313" key="1">
    <source>
        <dbReference type="EMBL" id="GBP40515.1"/>
    </source>
</evidence>
<reference evidence="1 2" key="1">
    <citation type="journal article" date="2019" name="Commun. Biol.">
        <title>The bagworm genome reveals a unique fibroin gene that provides high tensile strength.</title>
        <authorList>
            <person name="Kono N."/>
            <person name="Nakamura H."/>
            <person name="Ohtoshi R."/>
            <person name="Tomita M."/>
            <person name="Numata K."/>
            <person name="Arakawa K."/>
        </authorList>
    </citation>
    <scope>NUCLEOTIDE SEQUENCE [LARGE SCALE GENOMIC DNA]</scope>
</reference>
<gene>
    <name evidence="1" type="ORF">EVAR_30574_1</name>
</gene>
<sequence>MCHVMAWTKGPWNSPFVQKLSILALTRRRRYGRSSDKKKDRYKFLNSTANPKSDVHVCVDHRQWRSPKSDERAPEGQQSRTRLGFEIAVDVL</sequence>
<protein>
    <submittedName>
        <fullName evidence="1">Uncharacterized protein</fullName>
    </submittedName>
</protein>
<evidence type="ECO:0000313" key="2">
    <source>
        <dbReference type="Proteomes" id="UP000299102"/>
    </source>
</evidence>
<organism evidence="1 2">
    <name type="scientific">Eumeta variegata</name>
    <name type="common">Bagworm moth</name>
    <name type="synonym">Eumeta japonica</name>
    <dbReference type="NCBI Taxonomy" id="151549"/>
    <lineage>
        <taxon>Eukaryota</taxon>
        <taxon>Metazoa</taxon>
        <taxon>Ecdysozoa</taxon>
        <taxon>Arthropoda</taxon>
        <taxon>Hexapoda</taxon>
        <taxon>Insecta</taxon>
        <taxon>Pterygota</taxon>
        <taxon>Neoptera</taxon>
        <taxon>Endopterygota</taxon>
        <taxon>Lepidoptera</taxon>
        <taxon>Glossata</taxon>
        <taxon>Ditrysia</taxon>
        <taxon>Tineoidea</taxon>
        <taxon>Psychidae</taxon>
        <taxon>Oiketicinae</taxon>
        <taxon>Eumeta</taxon>
    </lineage>
</organism>
<name>A0A4C1VRS9_EUMVA</name>
<keyword evidence="2" id="KW-1185">Reference proteome</keyword>
<dbReference type="Proteomes" id="UP000299102">
    <property type="component" value="Unassembled WGS sequence"/>
</dbReference>
<proteinExistence type="predicted"/>
<dbReference type="EMBL" id="BGZK01000382">
    <property type="protein sequence ID" value="GBP40515.1"/>
    <property type="molecule type" value="Genomic_DNA"/>
</dbReference>
<comment type="caution">
    <text evidence="1">The sequence shown here is derived from an EMBL/GenBank/DDBJ whole genome shotgun (WGS) entry which is preliminary data.</text>
</comment>
<dbReference type="AlphaFoldDB" id="A0A4C1VRS9"/>